<feature type="transmembrane region" description="Helical" evidence="2">
    <location>
        <begin position="6"/>
        <end position="24"/>
    </location>
</feature>
<dbReference type="InterPro" id="IPR046675">
    <property type="entry name" value="DUF6545"/>
</dbReference>
<dbReference type="Proteomes" id="UP000248544">
    <property type="component" value="Unassembled WGS sequence"/>
</dbReference>
<keyword evidence="5" id="KW-1185">Reference proteome</keyword>
<protein>
    <recommendedName>
        <fullName evidence="3">DUF6545 domain-containing protein</fullName>
    </recommendedName>
</protein>
<sequence length="404" mass="43840">MAEWLRMYGPSIVAWFLLLLAPHGRRRQSEPSRRMVALVLTGLAISTTVNTPVVYGLIGELTGIPNVARLLGHAGMLGVAWAGHAFFHLMDEPGRNARAGIVRYACYLVAALVAMAVLFVAAPTPVDDVRFAARYGAAPWVLEYWLVYALAIVPAFVGVTREGLRCARVAATATLRAGLHLVVAGAAVAMAYQAHKTIYFAARRLEFSYPPVPLNLDALLPPLSLLLLVIGTTMPGWGPRLKVPEALEFAGRYLAYRRLRPLWLALYRAVPEIALVPPAAALSELSPVDLRLRLYRRVIEIRDARLALLPYFDPEVAAAARKLAARRGITGRDAEVLAEAAMLAAATHDKERGRSPRLAGDAPTVPGGGDLESDTEFLDGVARAYRAHRRKLTRLCAASHSVGV</sequence>
<dbReference type="Pfam" id="PF20182">
    <property type="entry name" value="DUF6545"/>
    <property type="match status" value="1"/>
</dbReference>
<dbReference type="InterPro" id="IPR050039">
    <property type="entry name" value="MAB_1171c-like"/>
</dbReference>
<feature type="region of interest" description="Disordered" evidence="1">
    <location>
        <begin position="347"/>
        <end position="370"/>
    </location>
</feature>
<proteinExistence type="predicted"/>
<evidence type="ECO:0000256" key="1">
    <source>
        <dbReference type="SAM" id="MobiDB-lite"/>
    </source>
</evidence>
<feature type="transmembrane region" description="Helical" evidence="2">
    <location>
        <begin position="36"/>
        <end position="58"/>
    </location>
</feature>
<evidence type="ECO:0000313" key="4">
    <source>
        <dbReference type="EMBL" id="PZG36373.1"/>
    </source>
</evidence>
<keyword evidence="2" id="KW-0472">Membrane</keyword>
<gene>
    <name evidence="4" type="ORF">C1I98_26880</name>
</gene>
<organism evidence="4 5">
    <name type="scientific">Spongiactinospora gelatinilytica</name>
    <dbReference type="NCBI Taxonomy" id="2666298"/>
    <lineage>
        <taxon>Bacteria</taxon>
        <taxon>Bacillati</taxon>
        <taxon>Actinomycetota</taxon>
        <taxon>Actinomycetes</taxon>
        <taxon>Streptosporangiales</taxon>
        <taxon>Streptosporangiaceae</taxon>
        <taxon>Spongiactinospora</taxon>
    </lineage>
</organism>
<comment type="caution">
    <text evidence="4">The sequence shown here is derived from an EMBL/GenBank/DDBJ whole genome shotgun (WGS) entry which is preliminary data.</text>
</comment>
<evidence type="ECO:0000259" key="3">
    <source>
        <dbReference type="Pfam" id="PF20182"/>
    </source>
</evidence>
<evidence type="ECO:0000313" key="5">
    <source>
        <dbReference type="Proteomes" id="UP000248544"/>
    </source>
</evidence>
<keyword evidence="2" id="KW-1133">Transmembrane helix</keyword>
<keyword evidence="2" id="KW-0812">Transmembrane</keyword>
<name>A0A2W2FL48_9ACTN</name>
<feature type="transmembrane region" description="Helical" evidence="2">
    <location>
        <begin position="173"/>
        <end position="192"/>
    </location>
</feature>
<feature type="transmembrane region" description="Helical" evidence="2">
    <location>
        <begin position="101"/>
        <end position="122"/>
    </location>
</feature>
<dbReference type="AlphaFoldDB" id="A0A2W2FL48"/>
<feature type="transmembrane region" description="Helical" evidence="2">
    <location>
        <begin position="142"/>
        <end position="161"/>
    </location>
</feature>
<accession>A0A2W2FL48</accession>
<feature type="domain" description="DUF6545" evidence="3">
    <location>
        <begin position="252"/>
        <end position="386"/>
    </location>
</feature>
<reference evidence="4 5" key="1">
    <citation type="submission" date="2018-01" db="EMBL/GenBank/DDBJ databases">
        <title>Draft genome sequence of Sphaerisporangium sp. 7K107.</title>
        <authorList>
            <person name="Sahin N."/>
            <person name="Saygin H."/>
            <person name="Ay H."/>
        </authorList>
    </citation>
    <scope>NUCLEOTIDE SEQUENCE [LARGE SCALE GENOMIC DNA]</scope>
    <source>
        <strain evidence="4 5">7K107</strain>
    </source>
</reference>
<evidence type="ECO:0000256" key="2">
    <source>
        <dbReference type="SAM" id="Phobius"/>
    </source>
</evidence>
<dbReference type="NCBIfam" id="NF042915">
    <property type="entry name" value="MAB_1171c_fam"/>
    <property type="match status" value="1"/>
</dbReference>
<dbReference type="EMBL" id="POUA01000259">
    <property type="protein sequence ID" value="PZG36373.1"/>
    <property type="molecule type" value="Genomic_DNA"/>
</dbReference>
<feature type="transmembrane region" description="Helical" evidence="2">
    <location>
        <begin position="70"/>
        <end position="89"/>
    </location>
</feature>